<dbReference type="SUPFAM" id="SSF53850">
    <property type="entry name" value="Periplasmic binding protein-like II"/>
    <property type="match status" value="1"/>
</dbReference>
<organism evidence="5 6">
    <name type="scientific">Breznakia pachnodae</name>
    <dbReference type="NCBI Taxonomy" id="265178"/>
    <lineage>
        <taxon>Bacteria</taxon>
        <taxon>Bacillati</taxon>
        <taxon>Bacillota</taxon>
        <taxon>Erysipelotrichia</taxon>
        <taxon>Erysipelotrichales</taxon>
        <taxon>Erysipelotrichaceae</taxon>
        <taxon>Breznakia</taxon>
    </lineage>
</organism>
<reference evidence="5 6" key="1">
    <citation type="submission" date="2023-07" db="EMBL/GenBank/DDBJ databases">
        <title>Genomic Encyclopedia of Type Strains, Phase IV (KMG-IV): sequencing the most valuable type-strain genomes for metagenomic binning, comparative biology and taxonomic classification.</title>
        <authorList>
            <person name="Goeker M."/>
        </authorList>
    </citation>
    <scope>NUCLEOTIDE SEQUENCE [LARGE SCALE GENOMIC DNA]</scope>
    <source>
        <strain evidence="5 6">DSM 16784</strain>
    </source>
</reference>
<feature type="compositionally biased region" description="Polar residues" evidence="2">
    <location>
        <begin position="564"/>
        <end position="574"/>
    </location>
</feature>
<dbReference type="EMBL" id="JAUSUR010000008">
    <property type="protein sequence ID" value="MDQ0362791.1"/>
    <property type="molecule type" value="Genomic_DNA"/>
</dbReference>
<keyword evidence="3" id="KW-0472">Membrane</keyword>
<evidence type="ECO:0000256" key="1">
    <source>
        <dbReference type="ARBA" id="ARBA00006068"/>
    </source>
</evidence>
<feature type="transmembrane region" description="Helical" evidence="3">
    <location>
        <begin position="71"/>
        <end position="89"/>
    </location>
</feature>
<dbReference type="InterPro" id="IPR050922">
    <property type="entry name" value="LytR/CpsA/Psr_CW_biosynth"/>
</dbReference>
<dbReference type="Gene3D" id="3.40.630.190">
    <property type="entry name" value="LCP protein"/>
    <property type="match status" value="1"/>
</dbReference>
<keyword evidence="3" id="KW-1133">Transmembrane helix</keyword>
<feature type="compositionally biased region" description="Polar residues" evidence="2">
    <location>
        <begin position="604"/>
        <end position="614"/>
    </location>
</feature>
<comment type="caution">
    <text evidence="5">The sequence shown here is derived from an EMBL/GenBank/DDBJ whole genome shotgun (WGS) entry which is preliminary data.</text>
</comment>
<dbReference type="Pfam" id="PF03816">
    <property type="entry name" value="LytR_cpsA_psr"/>
    <property type="match status" value="1"/>
</dbReference>
<feature type="compositionally biased region" description="Acidic residues" evidence="2">
    <location>
        <begin position="533"/>
        <end position="542"/>
    </location>
</feature>
<feature type="compositionally biased region" description="Low complexity" evidence="2">
    <location>
        <begin position="521"/>
        <end position="532"/>
    </location>
</feature>
<dbReference type="RefSeq" id="WP_307410816.1">
    <property type="nucleotide sequence ID" value="NZ_JAUSUR010000008.1"/>
</dbReference>
<dbReference type="Proteomes" id="UP001230220">
    <property type="component" value="Unassembled WGS sequence"/>
</dbReference>
<feature type="domain" description="Cell envelope-related transcriptional attenuator" evidence="4">
    <location>
        <begin position="245"/>
        <end position="397"/>
    </location>
</feature>
<dbReference type="Gene3D" id="3.40.190.10">
    <property type="entry name" value="Periplasmic binding protein-like II"/>
    <property type="match status" value="1"/>
</dbReference>
<evidence type="ECO:0000313" key="5">
    <source>
        <dbReference type="EMBL" id="MDQ0362791.1"/>
    </source>
</evidence>
<keyword evidence="3" id="KW-0812">Transmembrane</keyword>
<dbReference type="PANTHER" id="PTHR33392:SF6">
    <property type="entry name" value="POLYISOPRENYL-TEICHOIC ACID--PEPTIDOGLYCAN TEICHOIC ACID TRANSFERASE TAGU"/>
    <property type="match status" value="1"/>
</dbReference>
<name>A0ABU0E7B3_9FIRM</name>
<dbReference type="PANTHER" id="PTHR33392">
    <property type="entry name" value="POLYISOPRENYL-TEICHOIC ACID--PEPTIDOGLYCAN TEICHOIC ACID TRANSFERASE TAGU"/>
    <property type="match status" value="1"/>
</dbReference>
<protein>
    <submittedName>
        <fullName evidence="5">LCP family protein required for cell wall assembly</fullName>
    </submittedName>
</protein>
<evidence type="ECO:0000256" key="2">
    <source>
        <dbReference type="SAM" id="MobiDB-lite"/>
    </source>
</evidence>
<evidence type="ECO:0000256" key="3">
    <source>
        <dbReference type="SAM" id="Phobius"/>
    </source>
</evidence>
<dbReference type="InterPro" id="IPR004474">
    <property type="entry name" value="LytR_CpsA_psr"/>
</dbReference>
<gene>
    <name evidence="5" type="ORF">J2S15_003552</name>
</gene>
<evidence type="ECO:0000259" key="4">
    <source>
        <dbReference type="Pfam" id="PF03816"/>
    </source>
</evidence>
<feature type="compositionally biased region" description="Low complexity" evidence="2">
    <location>
        <begin position="575"/>
        <end position="600"/>
    </location>
</feature>
<feature type="transmembrane region" description="Helical" evidence="3">
    <location>
        <begin position="12"/>
        <end position="31"/>
    </location>
</feature>
<evidence type="ECO:0000313" key="6">
    <source>
        <dbReference type="Proteomes" id="UP001230220"/>
    </source>
</evidence>
<keyword evidence="6" id="KW-1185">Reference proteome</keyword>
<feature type="transmembrane region" description="Helical" evidence="3">
    <location>
        <begin position="37"/>
        <end position="59"/>
    </location>
</feature>
<proteinExistence type="inferred from homology"/>
<feature type="region of interest" description="Disordered" evidence="2">
    <location>
        <begin position="516"/>
        <end position="614"/>
    </location>
</feature>
<sequence>MKNMNKSKMLDLSLIIILTLLYVASLIFLLKLDSIPFKWRVAVIAIFTLIYLIFLAFSFKKIKGKKIWIRRVAMVIFCIIYGYTALYSYKGSNMVVRITETNKEKFYSILLVTKTDNNKIETVSDLKGKKVGIQSGLDTENAEYAQDELDKEVSNIEYVESESYVDLKEKLDSGDIDAYLISTSYLNAIEDEHNGYKDTIKTIETYKRTITTNTEKGSEKDLTKEPFTVFVSGVDTSDSGEASTRSDVNMILIVNPLTNHVEMVSFPRDSYVPNLALGGGSDKLTHLSNNGVENSLNSLEAIVGFELDFYVQVNFTSVVEIVDAIGGVEVDVDVEFTEQNSERSFAEEDLIHLEPGVQTLNGEEALAFSRNRHDRLDGDVGRTKAQQDVIIAMVNRMLTAEGAVRAPALLDIIPKYVETNASYDQISELINYELDNMAPWTFGTTTLDNGDFYDLVNASMGNMIASTYVMDRSDLELLYYKYQTVMNPTTFSDFSFDLDNLYADLDDYEDPTDVTMVFNGDDLSPYGGYSSGDDYDYDDNYTDDTTPVQDEQTIPDNDEVTVPDVNNNSTPNGTDGTDGNSENSDGGSGTDDNSGATDDGIQQPEGTSGDVTTP</sequence>
<accession>A0ABU0E7B3</accession>
<comment type="similarity">
    <text evidence="1">Belongs to the LytR/CpsA/Psr (LCP) family.</text>
</comment>
<dbReference type="NCBIfam" id="TIGR00350">
    <property type="entry name" value="lytR_cpsA_psr"/>
    <property type="match status" value="1"/>
</dbReference>